<keyword evidence="4" id="KW-1185">Reference proteome</keyword>
<feature type="transmembrane region" description="Helical" evidence="1">
    <location>
        <begin position="51"/>
        <end position="69"/>
    </location>
</feature>
<evidence type="ECO:0000313" key="4">
    <source>
        <dbReference type="Proteomes" id="UP000005741"/>
    </source>
</evidence>
<dbReference type="EMBL" id="CM001436">
    <property type="protein sequence ID" value="EHQ34912.1"/>
    <property type="molecule type" value="Genomic_DNA"/>
</dbReference>
<dbReference type="HOGENOM" id="CLU_188095_0_0_2"/>
<keyword evidence="1" id="KW-0812">Transmembrane</keyword>
<keyword evidence="1" id="KW-0472">Membrane</keyword>
<dbReference type="InterPro" id="IPR025517">
    <property type="entry name" value="DUF4405"/>
</dbReference>
<dbReference type="OrthoDB" id="111577at2157"/>
<dbReference type="AlphaFoldDB" id="H1YWY9"/>
<evidence type="ECO:0000256" key="1">
    <source>
        <dbReference type="SAM" id="Phobius"/>
    </source>
</evidence>
<dbReference type="RefSeq" id="WP_004076626.1">
    <property type="nucleotide sequence ID" value="NZ_CM001436.1"/>
</dbReference>
<sequence>MKRRDVIYYTDIAMLASFAACAVTGFIKWPGLLNPVNFVFYGLTFREITLLHDYSGLLFVIFCLIHLFLHGKRLIVMTKNKLKY</sequence>
<evidence type="ECO:0000313" key="3">
    <source>
        <dbReference type="EMBL" id="EHQ34912.1"/>
    </source>
</evidence>
<protein>
    <recommendedName>
        <fullName evidence="2">Flavinylation-associated cytochrome domain-containing protein</fullName>
    </recommendedName>
</protein>
<reference evidence="3 4" key="1">
    <citation type="submission" date="2011-10" db="EMBL/GenBank/DDBJ databases">
        <title>The Improved High-Quality Draft genome of Methanoplanus limicola DSM 2279.</title>
        <authorList>
            <consortium name="US DOE Joint Genome Institute (JGI-PGF)"/>
            <person name="Lucas S."/>
            <person name="Copeland A."/>
            <person name="Lapidus A."/>
            <person name="Glavina del Rio T."/>
            <person name="Dalin E."/>
            <person name="Tice H."/>
            <person name="Bruce D."/>
            <person name="Goodwin L."/>
            <person name="Pitluck S."/>
            <person name="Peters L."/>
            <person name="Mikhailova N."/>
            <person name="Lu M."/>
            <person name="Kyrpides N."/>
            <person name="Mavromatis K."/>
            <person name="Ivanova N."/>
            <person name="Markowitz V."/>
            <person name="Cheng J.-F."/>
            <person name="Hugenholtz P."/>
            <person name="Woyke T."/>
            <person name="Wu D."/>
            <person name="Wirth R."/>
            <person name="Brambilla E.-M."/>
            <person name="Klenk H.-P."/>
            <person name="Eisen J.A."/>
        </authorList>
    </citation>
    <scope>NUCLEOTIDE SEQUENCE [LARGE SCALE GENOMIC DNA]</scope>
    <source>
        <strain evidence="3 4">DSM 2279</strain>
    </source>
</reference>
<dbReference type="STRING" id="937775.Metlim_0789"/>
<keyword evidence="1" id="KW-1133">Transmembrane helix</keyword>
<gene>
    <name evidence="3" type="ORF">Metlim_0789</name>
</gene>
<dbReference type="InParanoid" id="H1YWY9"/>
<proteinExistence type="predicted"/>
<accession>H1YWY9</accession>
<feature type="transmembrane region" description="Helical" evidence="1">
    <location>
        <begin position="12"/>
        <end position="31"/>
    </location>
</feature>
<evidence type="ECO:0000259" key="2">
    <source>
        <dbReference type="Pfam" id="PF14358"/>
    </source>
</evidence>
<dbReference type="Pfam" id="PF14358">
    <property type="entry name" value="DUF4405"/>
    <property type="match status" value="1"/>
</dbReference>
<name>H1YWY9_9EURY</name>
<dbReference type="Proteomes" id="UP000005741">
    <property type="component" value="Chromosome"/>
</dbReference>
<organism evidence="3 4">
    <name type="scientific">Methanoplanus limicola DSM 2279</name>
    <dbReference type="NCBI Taxonomy" id="937775"/>
    <lineage>
        <taxon>Archaea</taxon>
        <taxon>Methanobacteriati</taxon>
        <taxon>Methanobacteriota</taxon>
        <taxon>Stenosarchaea group</taxon>
        <taxon>Methanomicrobia</taxon>
        <taxon>Methanomicrobiales</taxon>
        <taxon>Methanomicrobiaceae</taxon>
        <taxon>Methanoplanus</taxon>
    </lineage>
</organism>
<feature type="domain" description="Flavinylation-associated cytochrome" evidence="2">
    <location>
        <begin position="10"/>
        <end position="70"/>
    </location>
</feature>